<name>A0A7D9J417_PARCT</name>
<feature type="region of interest" description="Disordered" evidence="1">
    <location>
        <begin position="781"/>
        <end position="853"/>
    </location>
</feature>
<feature type="compositionally biased region" description="Polar residues" evidence="1">
    <location>
        <begin position="109"/>
        <end position="118"/>
    </location>
</feature>
<organism evidence="2 3">
    <name type="scientific">Paramuricea clavata</name>
    <name type="common">Red gorgonian</name>
    <name type="synonym">Violescent sea-whip</name>
    <dbReference type="NCBI Taxonomy" id="317549"/>
    <lineage>
        <taxon>Eukaryota</taxon>
        <taxon>Metazoa</taxon>
        <taxon>Cnidaria</taxon>
        <taxon>Anthozoa</taxon>
        <taxon>Octocorallia</taxon>
        <taxon>Malacalcyonacea</taxon>
        <taxon>Plexauridae</taxon>
        <taxon>Paramuricea</taxon>
    </lineage>
</organism>
<comment type="caution">
    <text evidence="2">The sequence shown here is derived from an EMBL/GenBank/DDBJ whole genome shotgun (WGS) entry which is preliminary data.</text>
</comment>
<dbReference type="OrthoDB" id="6344460at2759"/>
<evidence type="ECO:0000313" key="2">
    <source>
        <dbReference type="EMBL" id="CAB4021506.1"/>
    </source>
</evidence>
<feature type="region of interest" description="Disordered" evidence="1">
    <location>
        <begin position="1"/>
        <end position="32"/>
    </location>
</feature>
<keyword evidence="3" id="KW-1185">Reference proteome</keyword>
<dbReference type="EMBL" id="CACRXK020011473">
    <property type="protein sequence ID" value="CAB4021506.1"/>
    <property type="molecule type" value="Genomic_DNA"/>
</dbReference>
<feature type="compositionally biased region" description="Basic and acidic residues" evidence="1">
    <location>
        <begin position="791"/>
        <end position="806"/>
    </location>
</feature>
<dbReference type="Proteomes" id="UP001152795">
    <property type="component" value="Unassembled WGS sequence"/>
</dbReference>
<sequence>DSNESNSDDSKLPKTPSLSNSVESDDDDGEVDFGINLALSDRLEGMSADLLMPARVDNKDNDFFRNSDSSMEALKQLNLKEKEKKKNDIKSETQLNTKKETKLPEPKSTEQLNISNESVESEDESMKKRLRKERKETITKLKQELENEQEREEGKLRAEYATKMKELQIKIREEHLEEEAHLQEGMEDAIRKLKSEIKQQQAEEEEKLKNKKNEELEEFRTKLKNERRKEEDSVNEQSKNEMKKLKEKYKSEEEAEERILDKQHKQKIEELREKLEKEKDCALEEMQQQHQYEIQQMKSELEEQHEKAIHELKDELEQNHESDVENVKNEIKSKQENQQLKVLQKDHENEIKMAREKHEKDLTLLKSEHESKIYKAKQEFKEMEMKQQFELSERLEREKKNLEDLDELEIGKLREEFEQRRSTQIAEHKKLESEVETMVNDLNERKAAVENELNTIKDQERQIATRKEEMQKEFSSVDRERQNLSINTEGSEALRRENQKLEENIAKQEGDIESLKRIKQEMQKEIDALNEVKRILQQDISDLERRLSTMKHQSEVHGKIPARRTKHDKQETSKSSDELSSNDENDIEKEKDERLQLEDLNDKTLTPGIQEQALASTDQNGVASHSDDDEKFLPKQSSSRKQAWAESHIPDSALELEFLKSQTKMKRKQSLSKPKTESMWKRFEDEENAIVRAKEFLRNRSSTLHKKKGHLASTRSTARDGRNRKLSRDLEPSKLDEMKHALDQEEAEVTEALYHMSAGENLLRQKEERLKMLENTFANDLSSTSADSDSDIGHESRQPSYYERHYQRQNPRRSHADRRPEKASNGYQNGYDRRKRRLDDHEPRSLNPETNEHLMSSLKDINNELSRMWSYMTSVYQRAEKPTNDLRPPPSINR</sequence>
<feature type="compositionally biased region" description="Basic and acidic residues" evidence="1">
    <location>
        <begin position="549"/>
        <end position="558"/>
    </location>
</feature>
<evidence type="ECO:0000313" key="3">
    <source>
        <dbReference type="Proteomes" id="UP001152795"/>
    </source>
</evidence>
<feature type="region of interest" description="Disordered" evidence="1">
    <location>
        <begin position="472"/>
        <end position="498"/>
    </location>
</feature>
<reference evidence="2" key="1">
    <citation type="submission" date="2020-04" db="EMBL/GenBank/DDBJ databases">
        <authorList>
            <person name="Alioto T."/>
            <person name="Alioto T."/>
            <person name="Gomez Garrido J."/>
        </authorList>
    </citation>
    <scope>NUCLEOTIDE SEQUENCE</scope>
    <source>
        <strain evidence="2">A484AB</strain>
    </source>
</reference>
<feature type="region of interest" description="Disordered" evidence="1">
    <location>
        <begin position="199"/>
        <end position="265"/>
    </location>
</feature>
<feature type="region of interest" description="Disordered" evidence="1">
    <location>
        <begin position="549"/>
        <end position="646"/>
    </location>
</feature>
<evidence type="ECO:0000256" key="1">
    <source>
        <dbReference type="SAM" id="MobiDB-lite"/>
    </source>
</evidence>
<feature type="region of interest" description="Disordered" evidence="1">
    <location>
        <begin position="701"/>
        <end position="736"/>
    </location>
</feature>
<feature type="compositionally biased region" description="Basic and acidic residues" evidence="1">
    <location>
        <begin position="472"/>
        <end position="482"/>
    </location>
</feature>
<proteinExistence type="predicted"/>
<feature type="compositionally biased region" description="Polar residues" evidence="1">
    <location>
        <begin position="603"/>
        <end position="623"/>
    </location>
</feature>
<dbReference type="AlphaFoldDB" id="A0A7D9J417"/>
<gene>
    <name evidence="2" type="ORF">PACLA_8A061352</name>
</gene>
<feature type="compositionally biased region" description="Basic and acidic residues" evidence="1">
    <location>
        <begin position="588"/>
        <end position="602"/>
    </location>
</feature>
<feature type="region of interest" description="Disordered" evidence="1">
    <location>
        <begin position="78"/>
        <end position="131"/>
    </location>
</feature>
<feature type="compositionally biased region" description="Basic and acidic residues" evidence="1">
    <location>
        <begin position="568"/>
        <end position="577"/>
    </location>
</feature>
<accession>A0A7D9J417</accession>
<feature type="compositionally biased region" description="Basic and acidic residues" evidence="1">
    <location>
        <begin position="717"/>
        <end position="736"/>
    </location>
</feature>
<feature type="compositionally biased region" description="Basic and acidic residues" evidence="1">
    <location>
        <begin position="78"/>
        <end position="108"/>
    </location>
</feature>
<protein>
    <submittedName>
        <fullName evidence="2">Uncharacterized protein</fullName>
    </submittedName>
</protein>
<feature type="compositionally biased region" description="Basic and acidic residues" evidence="1">
    <location>
        <begin position="206"/>
        <end position="265"/>
    </location>
</feature>
<feature type="non-terminal residue" evidence="2">
    <location>
        <position position="1"/>
    </location>
</feature>